<dbReference type="AlphaFoldDB" id="A0A395JPJ7"/>
<evidence type="ECO:0000313" key="2">
    <source>
        <dbReference type="Proteomes" id="UP000253083"/>
    </source>
</evidence>
<dbReference type="Gene3D" id="3.30.1330.40">
    <property type="entry name" value="RutC-like"/>
    <property type="match status" value="1"/>
</dbReference>
<reference evidence="1 2" key="1">
    <citation type="submission" date="2018-06" db="EMBL/GenBank/DDBJ databases">
        <title>Genomic Encyclopedia of Type Strains, Phase IV (KMG-IV): sequencing the most valuable type-strain genomes for metagenomic binning, comparative biology and taxonomic classification.</title>
        <authorList>
            <person name="Goeker M."/>
        </authorList>
    </citation>
    <scope>NUCLEOTIDE SEQUENCE [LARGE SCALE GENOMIC DNA]</scope>
    <source>
        <strain evidence="1 2">DSM 24032</strain>
    </source>
</reference>
<dbReference type="RefSeq" id="WP_113953118.1">
    <property type="nucleotide sequence ID" value="NZ_QNRT01000001.1"/>
</dbReference>
<comment type="caution">
    <text evidence="1">The sequence shown here is derived from an EMBL/GenBank/DDBJ whole genome shotgun (WGS) entry which is preliminary data.</text>
</comment>
<sequence>MSIEKINPEELYASVNYGFSHAVKSDCAVTIHCSGQVAWDKDYNVVGQGDVGAQARQALANLNVVLAESGASVSDIVRIRTYVVNHDPSLIEPIGQALGEFWGDVTPAANTWIGVQALAMPDFLIEIEATAQINAAS</sequence>
<protein>
    <submittedName>
        <fullName evidence="1">Enamine deaminase RidA (YjgF/YER057c/UK114 family)</fullName>
    </submittedName>
</protein>
<dbReference type="Pfam" id="PF01042">
    <property type="entry name" value="Ribonuc_L-PSP"/>
    <property type="match status" value="1"/>
</dbReference>
<evidence type="ECO:0000313" key="1">
    <source>
        <dbReference type="EMBL" id="RBP53564.1"/>
    </source>
</evidence>
<name>A0A395JPJ7_9GAMM</name>
<dbReference type="PANTHER" id="PTHR43857">
    <property type="entry name" value="BLR7761 PROTEIN"/>
    <property type="match status" value="1"/>
</dbReference>
<dbReference type="InterPro" id="IPR006175">
    <property type="entry name" value="YjgF/YER057c/UK114"/>
</dbReference>
<keyword evidence="2" id="KW-1185">Reference proteome</keyword>
<dbReference type="SUPFAM" id="SSF55298">
    <property type="entry name" value="YjgF-like"/>
    <property type="match status" value="1"/>
</dbReference>
<organism evidence="1 2">
    <name type="scientific">Arenicella xantha</name>
    <dbReference type="NCBI Taxonomy" id="644221"/>
    <lineage>
        <taxon>Bacteria</taxon>
        <taxon>Pseudomonadati</taxon>
        <taxon>Pseudomonadota</taxon>
        <taxon>Gammaproteobacteria</taxon>
        <taxon>Arenicellales</taxon>
        <taxon>Arenicellaceae</taxon>
        <taxon>Arenicella</taxon>
    </lineage>
</organism>
<dbReference type="InParanoid" id="A0A395JPJ7"/>
<proteinExistence type="predicted"/>
<gene>
    <name evidence="1" type="ORF">DFR28_101951</name>
</gene>
<dbReference type="InterPro" id="IPR035959">
    <property type="entry name" value="RutC-like_sf"/>
</dbReference>
<dbReference type="PANTHER" id="PTHR43857:SF1">
    <property type="entry name" value="YJGH FAMILY PROTEIN"/>
    <property type="match status" value="1"/>
</dbReference>
<accession>A0A395JPJ7</accession>
<dbReference type="Proteomes" id="UP000253083">
    <property type="component" value="Unassembled WGS sequence"/>
</dbReference>
<dbReference type="OrthoDB" id="9809792at2"/>
<dbReference type="EMBL" id="QNRT01000001">
    <property type="protein sequence ID" value="RBP53564.1"/>
    <property type="molecule type" value="Genomic_DNA"/>
</dbReference>